<evidence type="ECO:0000313" key="3">
    <source>
        <dbReference type="EMBL" id="RYU33669.1"/>
    </source>
</evidence>
<comment type="caution">
    <text evidence="3">The sequence shown here is derived from an EMBL/GenBank/DDBJ whole genome shotgun (WGS) entry which is preliminary data.</text>
</comment>
<dbReference type="EMBL" id="PZZH01000001">
    <property type="protein sequence ID" value="PTN79134.1"/>
    <property type="molecule type" value="Genomic_DNA"/>
</dbReference>
<dbReference type="EMBL" id="SEWT01000003">
    <property type="protein sequence ID" value="RYU33669.1"/>
    <property type="molecule type" value="Genomic_DNA"/>
</dbReference>
<dbReference type="EMBL" id="RKMZ01000005">
    <property type="protein sequence ID" value="ROX31906.1"/>
    <property type="molecule type" value="Genomic_DNA"/>
</dbReference>
<evidence type="ECO:0000313" key="1">
    <source>
        <dbReference type="EMBL" id="PTN79134.1"/>
    </source>
</evidence>
<gene>
    <name evidence="1" type="ORF">DAI13_15710</name>
    <name evidence="2" type="ORF">EGW16_10095</name>
    <name evidence="3" type="ORF">EU507_05875</name>
    <name evidence="4" type="ORF">EY666_14225</name>
</gene>
<evidence type="ECO:0000313" key="5">
    <source>
        <dbReference type="Proteomes" id="UP000244140"/>
    </source>
</evidence>
<evidence type="ECO:0000313" key="7">
    <source>
        <dbReference type="Proteomes" id="UP000292223"/>
    </source>
</evidence>
<sequence>MFRTKLLNRLLSMSEPIHIKQLSQTADYAAFVLKFKQFVTAET</sequence>
<proteinExistence type="predicted"/>
<evidence type="ECO:0000313" key="6">
    <source>
        <dbReference type="Proteomes" id="UP000281488"/>
    </source>
</evidence>
<dbReference type="AlphaFoldDB" id="A0A2T5D801"/>
<reference evidence="4 8" key="3">
    <citation type="submission" date="2019-02" db="EMBL/GenBank/DDBJ databases">
        <title>Bacteria dissemination in different level of health care in South Africa: the effectiveness of infections prevention and control.</title>
        <authorList>
            <person name="Shobo C."/>
            <person name="Amoako D.G."/>
            <person name="Allam M."/>
            <person name="Ismail A."/>
            <person name="Bester L.A."/>
            <person name="Essack S.Y."/>
        </authorList>
    </citation>
    <scope>NUCLEOTIDE SEQUENCE [LARGE SCALE GENOMIC DNA]</scope>
    <source>
        <strain evidence="4 8">2SIL2</strain>
    </source>
</reference>
<reference evidence="2 6" key="2">
    <citation type="submission" date="2018-10" db="EMBL/GenBank/DDBJ databases">
        <title>Genotypes and phenotypes of Enterococci isolated from broiler chickens.</title>
        <authorList>
            <person name="Muhammad A.R."/>
            <person name="Diarra M.S."/>
        </authorList>
    </citation>
    <scope>NUCLEOTIDE SEQUENCE [LARGE SCALE GENOMIC DNA]</scope>
    <source>
        <strain evidence="2 6">LIT2 A36'</strain>
    </source>
</reference>
<evidence type="ECO:0000313" key="4">
    <source>
        <dbReference type="EMBL" id="TKK75698.1"/>
    </source>
</evidence>
<dbReference type="Proteomes" id="UP000244140">
    <property type="component" value="Unassembled WGS sequence"/>
</dbReference>
<dbReference type="Proteomes" id="UP000281488">
    <property type="component" value="Unassembled WGS sequence"/>
</dbReference>
<dbReference type="RefSeq" id="WP_002390675.1">
    <property type="nucleotide sequence ID" value="NZ_JBDKWJ010000011.1"/>
</dbReference>
<organism evidence="3 7">
    <name type="scientific">Enterococcus faecalis</name>
    <name type="common">Streptococcus faecalis</name>
    <dbReference type="NCBI Taxonomy" id="1351"/>
    <lineage>
        <taxon>Bacteria</taxon>
        <taxon>Bacillati</taxon>
        <taxon>Bacillota</taxon>
        <taxon>Bacilli</taxon>
        <taxon>Lactobacillales</taxon>
        <taxon>Enterococcaceae</taxon>
        <taxon>Enterococcus</taxon>
    </lineage>
</organism>
<protein>
    <submittedName>
        <fullName evidence="3">Transcriptional antiterminator</fullName>
    </submittedName>
</protein>
<accession>A0A2T5D801</accession>
<evidence type="ECO:0000313" key="2">
    <source>
        <dbReference type="EMBL" id="ROX31906.1"/>
    </source>
</evidence>
<dbReference type="Proteomes" id="UP000292223">
    <property type="component" value="Unassembled WGS sequence"/>
</dbReference>
<dbReference type="Proteomes" id="UP000305511">
    <property type="component" value="Unassembled WGS sequence"/>
</dbReference>
<name>A0A2T5D801_ENTFL</name>
<reference evidence="1 5" key="1">
    <citation type="submission" date="2018-04" db="EMBL/GenBank/DDBJ databases">
        <authorList>
            <person name="Van Tyne D."/>
        </authorList>
    </citation>
    <scope>NUCLEOTIDE SEQUENCE [LARGE SCALE GENOMIC DNA]</scope>
    <source>
        <strain evidence="1 5">B2535</strain>
    </source>
</reference>
<reference evidence="3 7" key="4">
    <citation type="submission" date="2019-02" db="EMBL/GenBank/DDBJ databases">
        <title>From farm to fork: dissemination of Tn554::fexA-optrA in linezolid-resistant Enterococcus faecalis clones from chicken feces and meat in Tunisia.</title>
        <authorList>
            <person name="Tedim A.P."/>
            <person name="Elghaieb H."/>
            <person name="Abbassi M.S."/>
            <person name="Novais C."/>
            <person name="Hassen A."/>
            <person name="Peixe L."/>
            <person name="Freitas A.R."/>
        </authorList>
    </citation>
    <scope>NUCLEOTIDE SEQUENCE [LARGE SCALE GENOMIC DNA]</scope>
    <source>
        <strain evidence="3 7">728T</strain>
    </source>
</reference>
<evidence type="ECO:0000313" key="8">
    <source>
        <dbReference type="Proteomes" id="UP000305511"/>
    </source>
</evidence>
<dbReference type="EMBL" id="SIYF01000390">
    <property type="protein sequence ID" value="TKK75698.1"/>
    <property type="molecule type" value="Genomic_DNA"/>
</dbReference>